<dbReference type="EMBL" id="CP071517">
    <property type="protein sequence ID" value="QSX73511.1"/>
    <property type="molecule type" value="Genomic_DNA"/>
</dbReference>
<organism evidence="1 2">
    <name type="scientific">Lysobacter arenosi</name>
    <dbReference type="NCBI Taxonomy" id="2795387"/>
    <lineage>
        <taxon>Bacteria</taxon>
        <taxon>Pseudomonadati</taxon>
        <taxon>Pseudomonadota</taxon>
        <taxon>Gammaproteobacteria</taxon>
        <taxon>Lysobacterales</taxon>
        <taxon>Lysobacteraceae</taxon>
        <taxon>Lysobacter</taxon>
    </lineage>
</organism>
<gene>
    <name evidence="1" type="ORF">HIV01_009560</name>
</gene>
<name>A0ABX7R909_9GAMM</name>
<dbReference type="RefSeq" id="WP_200606695.1">
    <property type="nucleotide sequence ID" value="NZ_CP071517.1"/>
</dbReference>
<protein>
    <submittedName>
        <fullName evidence="1">Uncharacterized protein</fullName>
    </submittedName>
</protein>
<evidence type="ECO:0000313" key="1">
    <source>
        <dbReference type="EMBL" id="QSX73511.1"/>
    </source>
</evidence>
<accession>A0ABX7R909</accession>
<proteinExistence type="predicted"/>
<dbReference type="Proteomes" id="UP000663400">
    <property type="component" value="Chromosome"/>
</dbReference>
<keyword evidence="2" id="KW-1185">Reference proteome</keyword>
<reference evidence="1 2" key="1">
    <citation type="submission" date="2021-02" db="EMBL/GenBank/DDBJ databases">
        <title>Lysobacter arenosi sp. nov., isolated from soil of gangwondo yeongwol, south Korea.</title>
        <authorList>
            <person name="Kim K.R."/>
            <person name="Kim K.H."/>
            <person name="Jeon C.O."/>
        </authorList>
    </citation>
    <scope>NUCLEOTIDE SEQUENCE [LARGE SCALE GENOMIC DNA]</scope>
    <source>
        <strain evidence="1 2">R7</strain>
    </source>
</reference>
<sequence length="182" mass="20198">MIRLNNDRLRQIAVVGSSGTDELVLTSAFDPNRTLNSRFAATGLAVIPTDIHEHVLDLTTELVNAQLAGDMRDVWKLYDALVTYSDAVAAEGRDHPFLWETLGDFTADDRKALVHYARALELAENLAAADYKASICLALARRHAELKEADTASAYAWRADAAARELDDLDLRREISQFLLDL</sequence>
<evidence type="ECO:0000313" key="2">
    <source>
        <dbReference type="Proteomes" id="UP000663400"/>
    </source>
</evidence>